<dbReference type="GO" id="GO:0016020">
    <property type="term" value="C:membrane"/>
    <property type="evidence" value="ECO:0007669"/>
    <property type="project" value="UniProtKB-SubCell"/>
</dbReference>
<dbReference type="EMBL" id="LANI01000037">
    <property type="protein sequence ID" value="KKJ75217.1"/>
    <property type="molecule type" value="Genomic_DNA"/>
</dbReference>
<organism evidence="7 8">
    <name type="scientific">Kiloniella litopenaei</name>
    <dbReference type="NCBI Taxonomy" id="1549748"/>
    <lineage>
        <taxon>Bacteria</taxon>
        <taxon>Pseudomonadati</taxon>
        <taxon>Pseudomonadota</taxon>
        <taxon>Alphaproteobacteria</taxon>
        <taxon>Rhodospirillales</taxon>
        <taxon>Kiloniellaceae</taxon>
        <taxon>Kiloniella</taxon>
    </lineage>
</organism>
<dbReference type="InterPro" id="IPR005498">
    <property type="entry name" value="T4SS_VirB10/TraB/TrbI"/>
</dbReference>
<dbReference type="AlphaFoldDB" id="A0A0M2R011"/>
<evidence type="ECO:0000313" key="7">
    <source>
        <dbReference type="EMBL" id="KKJ75217.1"/>
    </source>
</evidence>
<feature type="chain" id="PRO_5005640322" evidence="6">
    <location>
        <begin position="22"/>
        <end position="241"/>
    </location>
</feature>
<dbReference type="CDD" id="cd16429">
    <property type="entry name" value="VirB10"/>
    <property type="match status" value="1"/>
</dbReference>
<dbReference type="STRING" id="1549748.WH95_19555"/>
<dbReference type="InterPro" id="IPR042217">
    <property type="entry name" value="T4SS_VirB10/TrbI"/>
</dbReference>
<accession>A0A0M2R011</accession>
<dbReference type="OrthoDB" id="9807354at2"/>
<evidence type="ECO:0000256" key="4">
    <source>
        <dbReference type="ARBA" id="ARBA00022989"/>
    </source>
</evidence>
<proteinExistence type="inferred from homology"/>
<sequence length="241" mass="26708">MKLFKYLTVLSIGFAPCYAQAQSLLSPQDPGVEDMSQSRLETSKIPIGYIAEGVLDTTANSDYTGPWRGRLSRPIYSIDGRDILFPVGSVVVGNVYRVEGPNEAINNRLGFAPSHLVKPDGQAFEIGDQEILDKTGINAIKDQVDYHLYEQFAATGAYTVINVLPEVLVDRLKKDGNQNADNIQNFSGDLTERGASILEKYTELVPTEIIRAGTPFRVFFTKELFTKPWKRVRPYNLASGG</sequence>
<evidence type="ECO:0000256" key="2">
    <source>
        <dbReference type="ARBA" id="ARBA00010265"/>
    </source>
</evidence>
<evidence type="ECO:0000256" key="3">
    <source>
        <dbReference type="ARBA" id="ARBA00022692"/>
    </source>
</evidence>
<comment type="similarity">
    <text evidence="2">Belongs to the TrbI/VirB10 family.</text>
</comment>
<keyword evidence="5" id="KW-0472">Membrane</keyword>
<protein>
    <submittedName>
        <fullName evidence="7">Uncharacterized protein</fullName>
    </submittedName>
</protein>
<evidence type="ECO:0000313" key="8">
    <source>
        <dbReference type="Proteomes" id="UP000034491"/>
    </source>
</evidence>
<comment type="subcellular location">
    <subcellularLocation>
        <location evidence="1">Membrane</location>
        <topology evidence="1">Single-pass membrane protein</topology>
    </subcellularLocation>
</comment>
<gene>
    <name evidence="7" type="ORF">WH95_19555</name>
</gene>
<reference evidence="7 8" key="1">
    <citation type="submission" date="2015-03" db="EMBL/GenBank/DDBJ databases">
        <title>Genome sequence of Kiloniella sp. P1-1, isolated from the gut microflora of Pacific white shrimp, Penaeus vannamei.</title>
        <authorList>
            <person name="Shao Z."/>
            <person name="Wang L."/>
            <person name="Li X."/>
        </authorList>
    </citation>
    <scope>NUCLEOTIDE SEQUENCE [LARGE SCALE GENOMIC DNA]</scope>
    <source>
        <strain evidence="7 8">P1-1</strain>
    </source>
</reference>
<comment type="caution">
    <text evidence="7">The sequence shown here is derived from an EMBL/GenBank/DDBJ whole genome shotgun (WGS) entry which is preliminary data.</text>
</comment>
<dbReference type="RefSeq" id="WP_046510100.1">
    <property type="nucleotide sequence ID" value="NZ_LANI01000037.1"/>
</dbReference>
<name>A0A0M2R011_9PROT</name>
<keyword evidence="6" id="KW-0732">Signal</keyword>
<keyword evidence="3" id="KW-0812">Transmembrane</keyword>
<keyword evidence="8" id="KW-1185">Reference proteome</keyword>
<dbReference type="Pfam" id="PF03743">
    <property type="entry name" value="TrbI"/>
    <property type="match status" value="1"/>
</dbReference>
<dbReference type="Proteomes" id="UP000034491">
    <property type="component" value="Unassembled WGS sequence"/>
</dbReference>
<evidence type="ECO:0000256" key="5">
    <source>
        <dbReference type="ARBA" id="ARBA00023136"/>
    </source>
</evidence>
<dbReference type="Gene3D" id="2.40.128.260">
    <property type="entry name" value="Type IV secretion system, VirB10/TraB/TrbI"/>
    <property type="match status" value="1"/>
</dbReference>
<evidence type="ECO:0000256" key="6">
    <source>
        <dbReference type="SAM" id="SignalP"/>
    </source>
</evidence>
<keyword evidence="4" id="KW-1133">Transmembrane helix</keyword>
<evidence type="ECO:0000256" key="1">
    <source>
        <dbReference type="ARBA" id="ARBA00004167"/>
    </source>
</evidence>
<feature type="signal peptide" evidence="6">
    <location>
        <begin position="1"/>
        <end position="21"/>
    </location>
</feature>